<evidence type="ECO:0000256" key="1">
    <source>
        <dbReference type="ARBA" id="ARBA00008557"/>
    </source>
</evidence>
<dbReference type="InterPro" id="IPR002004">
    <property type="entry name" value="PABP_HYD_C"/>
</dbReference>
<dbReference type="InterPro" id="IPR036053">
    <property type="entry name" value="PABP-dom"/>
</dbReference>
<feature type="domain" description="PABC" evidence="8">
    <location>
        <begin position="493"/>
        <end position="570"/>
    </location>
</feature>
<evidence type="ECO:0000313" key="9">
    <source>
        <dbReference type="EMBL" id="CAG9772956.1"/>
    </source>
</evidence>
<evidence type="ECO:0000259" key="7">
    <source>
        <dbReference type="PROSITE" id="PS50102"/>
    </source>
</evidence>
<dbReference type="InterPro" id="IPR006515">
    <property type="entry name" value="PABP_1234"/>
</dbReference>
<dbReference type="CDD" id="cd12378">
    <property type="entry name" value="RRM1_I_PABPs"/>
    <property type="match status" value="1"/>
</dbReference>
<comment type="subcellular location">
    <subcellularLocation>
        <location evidence="5">Cytoplasm</location>
    </subcellularLocation>
</comment>
<dbReference type="InterPro" id="IPR012677">
    <property type="entry name" value="Nucleotide-bd_a/b_plait_sf"/>
</dbReference>
<evidence type="ECO:0000256" key="5">
    <source>
        <dbReference type="RuleBase" id="RU362004"/>
    </source>
</evidence>
<sequence>MNNNIPLFPMGSLYVGDLHPDVTEGMIYEKFSGAGQVLSLRLCRDVRTRQSLGYGYVNFSSSLDAERALDTMNFDLIKNKPMRIMWCQRDPGLRKSGIGNIFIKNLDKSIDNKSMYDTFSAFGHILSCKVALDDDGKSKGYGFVHFETEELANKAITKVNGMLLNGKVVYVGKFVPRVVREKELGNRARPFTNLFVKNFGQNMTDQKFKDLFSNFGVITSSLVVRDADGTSKGFGFVAFEDAKCAEKAAEEMNGYEFETRTIYVGPAQKKAERVQELRKKFEQQRMERFTRYQGVNLYIKNLDDTFDDDKLKTEFEPYGTITSAKVMTAANGRSRGFGFVCYTNTDEATKAIQEMNAKIVGSKPLYVALAQRKETRRAYLASQHMIRAHAARQQGVQYAGAPSFLLPAVAQGPRIFTSAPPLRPAPRWPGLQTLARPNGATFGLPLLGATPFRTTSTTRPLPQRSNPRPITSTSAGPLTARPNSKFTQRHGLDAPIIDGRYAQVAPQETKQILGEQLFKIVEKLHPELAGKITGMLLEIDNSELVHMIKNQESLRARVEEAIAVLEAHKQLSTTKKVLTIQD</sequence>
<dbReference type="CDD" id="cd12381">
    <property type="entry name" value="RRM4_I_PABPs"/>
    <property type="match status" value="1"/>
</dbReference>
<dbReference type="CDD" id="cd12380">
    <property type="entry name" value="RRM3_I_PABPs"/>
    <property type="match status" value="1"/>
</dbReference>
<evidence type="ECO:0000259" key="8">
    <source>
        <dbReference type="PROSITE" id="PS51309"/>
    </source>
</evidence>
<dbReference type="InterPro" id="IPR035979">
    <property type="entry name" value="RBD_domain_sf"/>
</dbReference>
<evidence type="ECO:0000256" key="3">
    <source>
        <dbReference type="ARBA" id="ARBA00022884"/>
    </source>
</evidence>
<dbReference type="FunFam" id="3.30.70.330:FF:000234">
    <property type="entry name" value="Polyadenylate-binding protein 5"/>
    <property type="match status" value="1"/>
</dbReference>
<name>A0A9N9MZ89_9CUCU</name>
<dbReference type="PANTHER" id="PTHR24012">
    <property type="entry name" value="RNA BINDING PROTEIN"/>
    <property type="match status" value="1"/>
</dbReference>
<dbReference type="PROSITE" id="PS51309">
    <property type="entry name" value="PABC"/>
    <property type="match status" value="1"/>
</dbReference>
<feature type="domain" description="RRM" evidence="7">
    <location>
        <begin position="192"/>
        <end position="269"/>
    </location>
</feature>
<dbReference type="FunFam" id="3.30.70.330:FF:000091">
    <property type="entry name" value="Polyadenylate-binding protein"/>
    <property type="match status" value="1"/>
</dbReference>
<evidence type="ECO:0000256" key="6">
    <source>
        <dbReference type="SAM" id="MobiDB-lite"/>
    </source>
</evidence>
<dbReference type="SUPFAM" id="SSF63570">
    <property type="entry name" value="PABC (PABP) domain"/>
    <property type="match status" value="1"/>
</dbReference>
<feature type="domain" description="RRM" evidence="7">
    <location>
        <begin position="11"/>
        <end position="89"/>
    </location>
</feature>
<proteinExistence type="inferred from homology"/>
<gene>
    <name evidence="9" type="ORF">CEUTPL_LOCUS13357</name>
</gene>
<accession>A0A9N9MZ89</accession>
<dbReference type="SMART" id="SM00360">
    <property type="entry name" value="RRM"/>
    <property type="match status" value="4"/>
</dbReference>
<dbReference type="Pfam" id="PF00076">
    <property type="entry name" value="RRM_1"/>
    <property type="match status" value="4"/>
</dbReference>
<dbReference type="EMBL" id="OU892284">
    <property type="protein sequence ID" value="CAG9772956.1"/>
    <property type="molecule type" value="Genomic_DNA"/>
</dbReference>
<dbReference type="GO" id="GO:0003723">
    <property type="term" value="F:RNA binding"/>
    <property type="evidence" value="ECO:0007669"/>
    <property type="project" value="UniProtKB-UniRule"/>
</dbReference>
<evidence type="ECO:0000313" key="10">
    <source>
        <dbReference type="Proteomes" id="UP001152799"/>
    </source>
</evidence>
<dbReference type="NCBIfam" id="TIGR01628">
    <property type="entry name" value="PABP-1234"/>
    <property type="match status" value="1"/>
</dbReference>
<comment type="similarity">
    <text evidence="1 5">Belongs to the polyadenylate-binding protein type-1 family.</text>
</comment>
<feature type="domain" description="RRM" evidence="7">
    <location>
        <begin position="99"/>
        <end position="176"/>
    </location>
</feature>
<dbReference type="InterPro" id="IPR034364">
    <property type="entry name" value="PABP_RRM1"/>
</dbReference>
<dbReference type="SUPFAM" id="SSF54928">
    <property type="entry name" value="RNA-binding domain, RBD"/>
    <property type="match status" value="2"/>
</dbReference>
<comment type="function">
    <text evidence="5">Binds the poly(A) tail of mRNA.</text>
</comment>
<reference evidence="9" key="1">
    <citation type="submission" date="2022-01" db="EMBL/GenBank/DDBJ databases">
        <authorList>
            <person name="King R."/>
        </authorList>
    </citation>
    <scope>NUCLEOTIDE SEQUENCE</scope>
</reference>
<dbReference type="SMART" id="SM00517">
    <property type="entry name" value="PolyA"/>
    <property type="match status" value="1"/>
</dbReference>
<evidence type="ECO:0000256" key="2">
    <source>
        <dbReference type="ARBA" id="ARBA00022737"/>
    </source>
</evidence>
<dbReference type="InterPro" id="IPR000504">
    <property type="entry name" value="RRM_dom"/>
</dbReference>
<dbReference type="Pfam" id="PF00658">
    <property type="entry name" value="MLLE"/>
    <property type="match status" value="1"/>
</dbReference>
<dbReference type="OrthoDB" id="19742at2759"/>
<keyword evidence="3 4" id="KW-0694">RNA-binding</keyword>
<dbReference type="PROSITE" id="PS50102">
    <property type="entry name" value="RRM"/>
    <property type="match status" value="4"/>
</dbReference>
<dbReference type="GO" id="GO:0005737">
    <property type="term" value="C:cytoplasm"/>
    <property type="evidence" value="ECO:0007669"/>
    <property type="project" value="UniProtKB-SubCell"/>
</dbReference>
<dbReference type="InterPro" id="IPR045305">
    <property type="entry name" value="RRM2_I_PABPs"/>
</dbReference>
<dbReference type="Gene3D" id="3.30.70.330">
    <property type="match status" value="4"/>
</dbReference>
<feature type="region of interest" description="Disordered" evidence="6">
    <location>
        <begin position="454"/>
        <end position="486"/>
    </location>
</feature>
<dbReference type="AlphaFoldDB" id="A0A9N9MZ89"/>
<dbReference type="Gene3D" id="1.10.1900.10">
    <property type="entry name" value="c-terminal domain of poly(a) binding protein"/>
    <property type="match status" value="1"/>
</dbReference>
<feature type="domain" description="RRM" evidence="7">
    <location>
        <begin position="295"/>
        <end position="372"/>
    </location>
</feature>
<keyword evidence="10" id="KW-1185">Reference proteome</keyword>
<keyword evidence="5" id="KW-0963">Cytoplasm</keyword>
<protein>
    <recommendedName>
        <fullName evidence="5">Polyadenylate-binding protein</fullName>
        <shortName evidence="5">PABP</shortName>
    </recommendedName>
</protein>
<dbReference type="CDD" id="cd12379">
    <property type="entry name" value="RRM2_I_PABPs"/>
    <property type="match status" value="1"/>
</dbReference>
<dbReference type="Proteomes" id="UP001152799">
    <property type="component" value="Chromosome 8"/>
</dbReference>
<dbReference type="FunFam" id="3.30.70.330:FF:000003">
    <property type="entry name" value="Polyadenylate-binding protein"/>
    <property type="match status" value="1"/>
</dbReference>
<keyword evidence="2" id="KW-0677">Repeat</keyword>
<organism evidence="9 10">
    <name type="scientific">Ceutorhynchus assimilis</name>
    <name type="common">cabbage seed weevil</name>
    <dbReference type="NCBI Taxonomy" id="467358"/>
    <lineage>
        <taxon>Eukaryota</taxon>
        <taxon>Metazoa</taxon>
        <taxon>Ecdysozoa</taxon>
        <taxon>Arthropoda</taxon>
        <taxon>Hexapoda</taxon>
        <taxon>Insecta</taxon>
        <taxon>Pterygota</taxon>
        <taxon>Neoptera</taxon>
        <taxon>Endopterygota</taxon>
        <taxon>Coleoptera</taxon>
        <taxon>Polyphaga</taxon>
        <taxon>Cucujiformia</taxon>
        <taxon>Curculionidae</taxon>
        <taxon>Ceutorhynchinae</taxon>
        <taxon>Ceutorhynchus</taxon>
    </lineage>
</organism>
<evidence type="ECO:0000256" key="4">
    <source>
        <dbReference type="PROSITE-ProRule" id="PRU00176"/>
    </source>
</evidence>